<reference evidence="1 2" key="1">
    <citation type="submission" date="2017-10" db="EMBL/GenBank/DDBJ databases">
        <title>The draft genome sequence of Lewinella nigricans NBRC 102662.</title>
        <authorList>
            <person name="Wang K."/>
        </authorList>
    </citation>
    <scope>NUCLEOTIDE SEQUENCE [LARGE SCALE GENOMIC DNA]</scope>
    <source>
        <strain evidence="1 2">NBRC 102662</strain>
    </source>
</reference>
<proteinExistence type="predicted"/>
<sequence length="140" mass="16022">MFISWLYYSSPGRRSFSEADYQVAPQIEFTQMWTDAGLQNQPVWVYGEVSASLSTKVAGFFILRHEGNDLIVLARDITPGSKRQVKVLLIPRELVMIQDQEYLLGAMIRYQYLDDVVPVGTGDHNPFSLHSKKTFSYVKL</sequence>
<gene>
    <name evidence="1" type="ORF">CRP01_04510</name>
</gene>
<evidence type="ECO:0000313" key="2">
    <source>
        <dbReference type="Proteomes" id="UP000223913"/>
    </source>
</evidence>
<comment type="caution">
    <text evidence="1">The sequence shown here is derived from an EMBL/GenBank/DDBJ whole genome shotgun (WGS) entry which is preliminary data.</text>
</comment>
<name>A0A2D0NH28_FLAN2</name>
<accession>A0A2D0NH28</accession>
<dbReference type="EMBL" id="PDUD01000005">
    <property type="protein sequence ID" value="PHN07787.1"/>
    <property type="molecule type" value="Genomic_DNA"/>
</dbReference>
<protein>
    <submittedName>
        <fullName evidence="1">Uncharacterized protein</fullName>
    </submittedName>
</protein>
<keyword evidence="2" id="KW-1185">Reference proteome</keyword>
<evidence type="ECO:0000313" key="1">
    <source>
        <dbReference type="EMBL" id="PHN07787.1"/>
    </source>
</evidence>
<dbReference type="AlphaFoldDB" id="A0A2D0NH28"/>
<dbReference type="Proteomes" id="UP000223913">
    <property type="component" value="Unassembled WGS sequence"/>
</dbReference>
<organism evidence="1 2">
    <name type="scientific">Flavilitoribacter nigricans (strain ATCC 23147 / DSM 23189 / NBRC 102662 / NCIMB 1420 / SS-2)</name>
    <name type="common">Lewinella nigricans</name>
    <dbReference type="NCBI Taxonomy" id="1122177"/>
    <lineage>
        <taxon>Bacteria</taxon>
        <taxon>Pseudomonadati</taxon>
        <taxon>Bacteroidota</taxon>
        <taxon>Saprospiria</taxon>
        <taxon>Saprospirales</taxon>
        <taxon>Lewinellaceae</taxon>
        <taxon>Flavilitoribacter</taxon>
    </lineage>
</organism>